<dbReference type="InterPro" id="IPR012879">
    <property type="entry name" value="CCDC47"/>
</dbReference>
<evidence type="ECO:0000256" key="6">
    <source>
        <dbReference type="SAM" id="Phobius"/>
    </source>
</evidence>
<feature type="compositionally biased region" description="Basic residues" evidence="5">
    <location>
        <begin position="393"/>
        <end position="408"/>
    </location>
</feature>
<comment type="subcellular location">
    <subcellularLocation>
        <location evidence="1">Membrane</location>
        <topology evidence="1">Single-pass membrane protein</topology>
    </subcellularLocation>
</comment>
<evidence type="ECO:0000256" key="1">
    <source>
        <dbReference type="ARBA" id="ARBA00004167"/>
    </source>
</evidence>
<dbReference type="EMBL" id="CP015056">
    <property type="protein sequence ID" value="QGN15497.1"/>
    <property type="molecule type" value="Genomic_DNA"/>
</dbReference>
<dbReference type="PANTHER" id="PTHR12883:SF0">
    <property type="entry name" value="PAT COMPLEX SUBUNIT CCDC47"/>
    <property type="match status" value="1"/>
</dbReference>
<evidence type="ECO:0000256" key="2">
    <source>
        <dbReference type="ARBA" id="ARBA00022692"/>
    </source>
</evidence>
<evidence type="ECO:0000313" key="7">
    <source>
        <dbReference type="EMBL" id="QGN15497.1"/>
    </source>
</evidence>
<gene>
    <name evidence="7" type="ORF">FIM1_2188</name>
</gene>
<protein>
    <submittedName>
        <fullName evidence="7">UPF0674 endoplasmic reticulum membrane protein YNR021W</fullName>
    </submittedName>
</protein>
<keyword evidence="2 6" id="KW-0812">Transmembrane</keyword>
<feature type="transmembrane region" description="Helical" evidence="6">
    <location>
        <begin position="44"/>
        <end position="64"/>
    </location>
</feature>
<feature type="compositionally biased region" description="Basic and acidic residues" evidence="5">
    <location>
        <begin position="379"/>
        <end position="392"/>
    </location>
</feature>
<feature type="region of interest" description="Disordered" evidence="5">
    <location>
        <begin position="365"/>
        <end position="408"/>
    </location>
</feature>
<evidence type="ECO:0000313" key="8">
    <source>
        <dbReference type="Proteomes" id="UP000422736"/>
    </source>
</evidence>
<keyword evidence="4 6" id="KW-0472">Membrane</keyword>
<proteinExistence type="predicted"/>
<sequence length="408" mass="47095">MSSIWGSIAKGIDYVNDLNKGFFQLSFEEQQELGIWGRIKYYNWNFEFAMLGIMVILFLISYYGKTLNNKYADKIFVTLNKFLLTELSFAKVGFSASGKKLPYVEEQNNTWFTTFATGRSTIESVIIKAHLKPRHNPLALMTQVALANTFPSLVESDVNEFISVTITPNGQFVATEDAKVSPNAAETLSKFKFITSIVNKSVMTKARDSNYFLSLTHTSESDAIPLEYVFMSESNKLNGFIPHYTDSEFGELLTKCSKFLQFIAFTDLPEEKPITDKLWDANQSPRCIIKTALITSDKDIELLKELISKVVEIFDTVTKEIQTKSTNTFVTADILKKSIQLRKEELAKIIKVMKQVEREMIQEKKLEEEKQKRKNLRNQHSEKELDKIEQKKREKRERRMKNKQKVKM</sequence>
<keyword evidence="3 6" id="KW-1133">Transmembrane helix</keyword>
<evidence type="ECO:0000256" key="4">
    <source>
        <dbReference type="ARBA" id="ARBA00023136"/>
    </source>
</evidence>
<accession>A0ABX6ETX7</accession>
<reference evidence="7 8" key="1">
    <citation type="submission" date="2016-03" db="EMBL/GenBank/DDBJ databases">
        <title>How can Kluyveromyces marxianus grow so fast - potential evolutionary course in Saccharomyces Complex revealed by comparative genomics.</title>
        <authorList>
            <person name="Mo W."/>
            <person name="Lu W."/>
            <person name="Yang X."/>
            <person name="Qi J."/>
            <person name="Lv H."/>
        </authorList>
    </citation>
    <scope>NUCLEOTIDE SEQUENCE [LARGE SCALE GENOMIC DNA]</scope>
    <source>
        <strain evidence="7 8">FIM1</strain>
    </source>
</reference>
<name>A0ABX6ETX7_KLUMA</name>
<evidence type="ECO:0000256" key="3">
    <source>
        <dbReference type="ARBA" id="ARBA00022989"/>
    </source>
</evidence>
<evidence type="ECO:0000256" key="5">
    <source>
        <dbReference type="SAM" id="MobiDB-lite"/>
    </source>
</evidence>
<dbReference type="Proteomes" id="UP000422736">
    <property type="component" value="Chromosome 3"/>
</dbReference>
<dbReference type="PANTHER" id="PTHR12883">
    <property type="entry name" value="ADIPOCYTE-SPECIFIC PROTEIN 4-RELATED"/>
    <property type="match status" value="1"/>
</dbReference>
<dbReference type="Pfam" id="PF07946">
    <property type="entry name" value="CCDC47"/>
    <property type="match status" value="1"/>
</dbReference>
<organism evidence="7 8">
    <name type="scientific">Kluyveromyces marxianus</name>
    <name type="common">Yeast</name>
    <name type="synonym">Candida kefyr</name>
    <dbReference type="NCBI Taxonomy" id="4911"/>
    <lineage>
        <taxon>Eukaryota</taxon>
        <taxon>Fungi</taxon>
        <taxon>Dikarya</taxon>
        <taxon>Ascomycota</taxon>
        <taxon>Saccharomycotina</taxon>
        <taxon>Saccharomycetes</taxon>
        <taxon>Saccharomycetales</taxon>
        <taxon>Saccharomycetaceae</taxon>
        <taxon>Kluyveromyces</taxon>
    </lineage>
</organism>
<keyword evidence="8" id="KW-1185">Reference proteome</keyword>